<sequence length="455" mass="51047">MPIPKVVIVGRPNVGKSSLFNWLIGHRVAIVDPTSGVTRDRVDHLTEHGGRYFELVDTGGMGVIDKDGLTDDIEKQIRTAMEEASVILFVVDSQEGITGLDELVARKLRSLKAPLLLVANKADNKSLKLDAETEFPRFGWPMLTVSVTGGQNKVALLETVHKLLPEEIPDEGPVDPSVAMKIAVVGERNVGKSTFINCLAQEERVIVSEVPGTTRDSVDVRFEHQNRAFLAIDTAGVKRKSKLVDSIEFYSLARSQRTIRRADVVLIFFDATKQVTKVEKNLAQYVEEQHKPCVLVINKWDLVKDKDVVTSDYDEYLDEEFPGLTFAPRAFITAQTGKNVHALLDLSQSLFHQAHERITTGELNRLVKRAIEQQAPPVRQNKRPKVFFATQAAVTPPTLVLFCNEPTLFGQTYRRYLLNFIRDACPFPEIPIKLYLRKRESKAEDDLDEGTTMEA</sequence>
<dbReference type="InterPro" id="IPR006073">
    <property type="entry name" value="GTP-bd"/>
</dbReference>
<dbReference type="NCBIfam" id="TIGR03594">
    <property type="entry name" value="GTPase_EngA"/>
    <property type="match status" value="1"/>
</dbReference>
<feature type="binding site" evidence="8">
    <location>
        <begin position="57"/>
        <end position="61"/>
    </location>
    <ligand>
        <name>GTP</name>
        <dbReference type="ChEBI" id="CHEBI:37565"/>
        <label>1</label>
    </ligand>
</feature>
<dbReference type="InterPro" id="IPR005225">
    <property type="entry name" value="Small_GTP-bd"/>
</dbReference>
<keyword evidence="3 8" id="KW-0690">Ribosome biogenesis</keyword>
<feature type="binding site" evidence="8">
    <location>
        <begin position="186"/>
        <end position="193"/>
    </location>
    <ligand>
        <name>GTP</name>
        <dbReference type="ChEBI" id="CHEBI:37565"/>
        <label>2</label>
    </ligand>
</feature>
<dbReference type="KEGG" id="knv:Pan216_29060"/>
<organism evidence="12 13">
    <name type="scientific">Kolteria novifilia</name>
    <dbReference type="NCBI Taxonomy" id="2527975"/>
    <lineage>
        <taxon>Bacteria</taxon>
        <taxon>Pseudomonadati</taxon>
        <taxon>Planctomycetota</taxon>
        <taxon>Planctomycetia</taxon>
        <taxon>Kolteriales</taxon>
        <taxon>Kolteriaceae</taxon>
        <taxon>Kolteria</taxon>
    </lineage>
</organism>
<dbReference type="Proteomes" id="UP000317093">
    <property type="component" value="Chromosome"/>
</dbReference>
<feature type="binding site" evidence="8">
    <location>
        <begin position="298"/>
        <end position="301"/>
    </location>
    <ligand>
        <name>GTP</name>
        <dbReference type="ChEBI" id="CHEBI:37565"/>
        <label>2</label>
    </ligand>
</feature>
<dbReference type="PROSITE" id="PS51712">
    <property type="entry name" value="G_ENGA"/>
    <property type="match status" value="1"/>
</dbReference>
<keyword evidence="5 8" id="KW-0547">Nucleotide-binding</keyword>
<keyword evidence="6 8" id="KW-0342">GTP-binding</keyword>
<dbReference type="GO" id="GO:0005525">
    <property type="term" value="F:GTP binding"/>
    <property type="evidence" value="ECO:0007669"/>
    <property type="project" value="UniProtKB-UniRule"/>
</dbReference>
<dbReference type="InterPro" id="IPR032859">
    <property type="entry name" value="KH_dom-like"/>
</dbReference>
<comment type="function">
    <text evidence="8 10">GTPase that plays an essential role in the late steps of ribosome biogenesis.</text>
</comment>
<evidence type="ECO:0000313" key="13">
    <source>
        <dbReference type="Proteomes" id="UP000317093"/>
    </source>
</evidence>
<evidence type="ECO:0000313" key="12">
    <source>
        <dbReference type="EMBL" id="QDU62040.1"/>
    </source>
</evidence>
<proteinExistence type="inferred from homology"/>
<dbReference type="Pfam" id="PF14714">
    <property type="entry name" value="KH_dom-like"/>
    <property type="match status" value="1"/>
</dbReference>
<gene>
    <name evidence="8 12" type="primary">der</name>
    <name evidence="12" type="ORF">Pan216_29060</name>
</gene>
<evidence type="ECO:0000256" key="6">
    <source>
        <dbReference type="ARBA" id="ARBA00023134"/>
    </source>
</evidence>
<evidence type="ECO:0000256" key="9">
    <source>
        <dbReference type="PROSITE-ProRule" id="PRU01049"/>
    </source>
</evidence>
<feature type="binding site" evidence="8">
    <location>
        <begin position="120"/>
        <end position="123"/>
    </location>
    <ligand>
        <name>GTP</name>
        <dbReference type="ChEBI" id="CHEBI:37565"/>
        <label>1</label>
    </ligand>
</feature>
<comment type="similarity">
    <text evidence="1 8 9 10">Belongs to the TRAFAC class TrmE-Era-EngA-EngB-Septin-like GTPase superfamily. EngA (Der) GTPase family.</text>
</comment>
<dbReference type="AlphaFoldDB" id="A0A518B4Y7"/>
<evidence type="ECO:0000256" key="4">
    <source>
        <dbReference type="ARBA" id="ARBA00022737"/>
    </source>
</evidence>
<feature type="domain" description="EngA-type G" evidence="11">
    <location>
        <begin position="180"/>
        <end position="355"/>
    </location>
</feature>
<evidence type="ECO:0000256" key="1">
    <source>
        <dbReference type="ARBA" id="ARBA00008279"/>
    </source>
</evidence>
<dbReference type="GO" id="GO:0043022">
    <property type="term" value="F:ribosome binding"/>
    <property type="evidence" value="ECO:0007669"/>
    <property type="project" value="TreeGrafter"/>
</dbReference>
<dbReference type="HAMAP" id="MF_00195">
    <property type="entry name" value="GTPase_Der"/>
    <property type="match status" value="1"/>
</dbReference>
<dbReference type="CDD" id="cd01895">
    <property type="entry name" value="EngA2"/>
    <property type="match status" value="1"/>
</dbReference>
<dbReference type="SUPFAM" id="SSF52540">
    <property type="entry name" value="P-loop containing nucleoside triphosphate hydrolases"/>
    <property type="match status" value="2"/>
</dbReference>
<comment type="subunit">
    <text evidence="8">Associates with the 50S ribosomal subunit.</text>
</comment>
<feature type="binding site" evidence="8">
    <location>
        <begin position="233"/>
        <end position="237"/>
    </location>
    <ligand>
        <name>GTP</name>
        <dbReference type="ChEBI" id="CHEBI:37565"/>
        <label>2</label>
    </ligand>
</feature>
<keyword evidence="13" id="KW-1185">Reference proteome</keyword>
<dbReference type="Gene3D" id="3.30.300.20">
    <property type="match status" value="1"/>
</dbReference>
<evidence type="ECO:0000256" key="5">
    <source>
        <dbReference type="ARBA" id="ARBA00022741"/>
    </source>
</evidence>
<evidence type="ECO:0000256" key="7">
    <source>
        <dbReference type="ARBA" id="ARBA00032345"/>
    </source>
</evidence>
<accession>A0A518B4Y7</accession>
<dbReference type="Gene3D" id="3.40.50.300">
    <property type="entry name" value="P-loop containing nucleotide triphosphate hydrolases"/>
    <property type="match status" value="2"/>
</dbReference>
<dbReference type="PIRSF" id="PIRSF006485">
    <property type="entry name" value="GTP-binding_EngA"/>
    <property type="match status" value="1"/>
</dbReference>
<dbReference type="FunFam" id="3.40.50.300:FF:000040">
    <property type="entry name" value="GTPase Der"/>
    <property type="match status" value="1"/>
</dbReference>
<dbReference type="InterPro" id="IPR027417">
    <property type="entry name" value="P-loop_NTPase"/>
</dbReference>
<dbReference type="EMBL" id="CP036279">
    <property type="protein sequence ID" value="QDU62040.1"/>
    <property type="molecule type" value="Genomic_DNA"/>
</dbReference>
<evidence type="ECO:0000259" key="11">
    <source>
        <dbReference type="PROSITE" id="PS51712"/>
    </source>
</evidence>
<dbReference type="RefSeq" id="WP_145258551.1">
    <property type="nucleotide sequence ID" value="NZ_CP036279.1"/>
</dbReference>
<dbReference type="OrthoDB" id="9805918at2"/>
<evidence type="ECO:0000256" key="3">
    <source>
        <dbReference type="ARBA" id="ARBA00022517"/>
    </source>
</evidence>
<evidence type="ECO:0000256" key="8">
    <source>
        <dbReference type="HAMAP-Rule" id="MF_00195"/>
    </source>
</evidence>
<dbReference type="Pfam" id="PF01926">
    <property type="entry name" value="MMR_HSR1"/>
    <property type="match status" value="2"/>
</dbReference>
<dbReference type="CDD" id="cd01894">
    <property type="entry name" value="EngA1"/>
    <property type="match status" value="1"/>
</dbReference>
<name>A0A518B4Y7_9BACT</name>
<dbReference type="FunFam" id="3.30.300.20:FF:000004">
    <property type="entry name" value="GTPase Der"/>
    <property type="match status" value="1"/>
</dbReference>
<keyword evidence="4 10" id="KW-0677">Repeat</keyword>
<protein>
    <recommendedName>
        <fullName evidence="2 8">GTPase Der</fullName>
    </recommendedName>
    <alternativeName>
        <fullName evidence="7 8">GTP-binding protein EngA</fullName>
    </alternativeName>
</protein>
<dbReference type="GO" id="GO:0042254">
    <property type="term" value="P:ribosome biogenesis"/>
    <property type="evidence" value="ECO:0007669"/>
    <property type="project" value="UniProtKB-KW"/>
</dbReference>
<dbReference type="PANTHER" id="PTHR43834">
    <property type="entry name" value="GTPASE DER"/>
    <property type="match status" value="1"/>
</dbReference>
<dbReference type="InterPro" id="IPR016484">
    <property type="entry name" value="GTPase_Der"/>
</dbReference>
<evidence type="ECO:0000256" key="10">
    <source>
        <dbReference type="RuleBase" id="RU004481"/>
    </source>
</evidence>
<dbReference type="InterPro" id="IPR015946">
    <property type="entry name" value="KH_dom-like_a/b"/>
</dbReference>
<reference evidence="12 13" key="1">
    <citation type="submission" date="2019-02" db="EMBL/GenBank/DDBJ databases">
        <title>Deep-cultivation of Planctomycetes and their phenomic and genomic characterization uncovers novel biology.</title>
        <authorList>
            <person name="Wiegand S."/>
            <person name="Jogler M."/>
            <person name="Boedeker C."/>
            <person name="Pinto D."/>
            <person name="Vollmers J."/>
            <person name="Rivas-Marin E."/>
            <person name="Kohn T."/>
            <person name="Peeters S.H."/>
            <person name="Heuer A."/>
            <person name="Rast P."/>
            <person name="Oberbeckmann S."/>
            <person name="Bunk B."/>
            <person name="Jeske O."/>
            <person name="Meyerdierks A."/>
            <person name="Storesund J.E."/>
            <person name="Kallscheuer N."/>
            <person name="Luecker S."/>
            <person name="Lage O.M."/>
            <person name="Pohl T."/>
            <person name="Merkel B.J."/>
            <person name="Hornburger P."/>
            <person name="Mueller R.-W."/>
            <person name="Bruemmer F."/>
            <person name="Labrenz M."/>
            <person name="Spormann A.M."/>
            <person name="Op den Camp H."/>
            <person name="Overmann J."/>
            <person name="Amann R."/>
            <person name="Jetten M.S.M."/>
            <person name="Mascher T."/>
            <person name="Medema M.H."/>
            <person name="Devos D.P."/>
            <person name="Kaster A.-K."/>
            <person name="Ovreas L."/>
            <person name="Rohde M."/>
            <person name="Galperin M.Y."/>
            <person name="Jogler C."/>
        </authorList>
    </citation>
    <scope>NUCLEOTIDE SEQUENCE [LARGE SCALE GENOMIC DNA]</scope>
    <source>
        <strain evidence="12 13">Pan216</strain>
    </source>
</reference>
<dbReference type="PANTHER" id="PTHR43834:SF6">
    <property type="entry name" value="GTPASE DER"/>
    <property type="match status" value="1"/>
</dbReference>
<dbReference type="InterPro" id="IPR031166">
    <property type="entry name" value="G_ENGA"/>
</dbReference>
<evidence type="ECO:0000256" key="2">
    <source>
        <dbReference type="ARBA" id="ARBA00020953"/>
    </source>
</evidence>
<dbReference type="PRINTS" id="PR00326">
    <property type="entry name" value="GTP1OBG"/>
</dbReference>
<dbReference type="NCBIfam" id="TIGR00231">
    <property type="entry name" value="small_GTP"/>
    <property type="match status" value="2"/>
</dbReference>
<feature type="binding site" evidence="8">
    <location>
        <begin position="10"/>
        <end position="17"/>
    </location>
    <ligand>
        <name>GTP</name>
        <dbReference type="ChEBI" id="CHEBI:37565"/>
        <label>1</label>
    </ligand>
</feature>